<evidence type="ECO:0000259" key="12">
    <source>
        <dbReference type="PROSITE" id="PS51098"/>
    </source>
</evidence>
<dbReference type="Pfam" id="PF00367">
    <property type="entry name" value="PTS_EIIB"/>
    <property type="match status" value="1"/>
</dbReference>
<dbReference type="Gene3D" id="3.30.1360.60">
    <property type="entry name" value="Glucose permease domain IIB"/>
    <property type="match status" value="1"/>
</dbReference>
<dbReference type="GO" id="GO:0016301">
    <property type="term" value="F:kinase activity"/>
    <property type="evidence" value="ECO:0007669"/>
    <property type="project" value="UniProtKB-KW"/>
</dbReference>
<feature type="active site" description="Phosphocysteine intermediate; for EIIB activity" evidence="11">
    <location>
        <position position="23"/>
    </location>
</feature>
<dbReference type="InterPro" id="IPR018113">
    <property type="entry name" value="PTrfase_EIIB_Cys"/>
</dbReference>
<name>A0A6N2TDH7_9ACTO</name>
<keyword evidence="2" id="KW-0813">Transport</keyword>
<proteinExistence type="predicted"/>
<evidence type="ECO:0000256" key="8">
    <source>
        <dbReference type="ARBA" id="ARBA00022777"/>
    </source>
</evidence>
<dbReference type="EMBL" id="CACRSM010000002">
    <property type="protein sequence ID" value="VYT02652.1"/>
    <property type="molecule type" value="Genomic_DNA"/>
</dbReference>
<keyword evidence="7" id="KW-0812">Transmembrane</keyword>
<protein>
    <submittedName>
        <fullName evidence="13">PTS system glucose-specific EIICB component</fullName>
    </submittedName>
</protein>
<organism evidence="13">
    <name type="scientific">Schaalia odontolytica</name>
    <dbReference type="NCBI Taxonomy" id="1660"/>
    <lineage>
        <taxon>Bacteria</taxon>
        <taxon>Bacillati</taxon>
        <taxon>Actinomycetota</taxon>
        <taxon>Actinomycetes</taxon>
        <taxon>Actinomycetales</taxon>
        <taxon>Actinomycetaceae</taxon>
        <taxon>Schaalia</taxon>
    </lineage>
</organism>
<keyword evidence="5" id="KW-0808">Transferase</keyword>
<dbReference type="GO" id="GO:0005886">
    <property type="term" value="C:plasma membrane"/>
    <property type="evidence" value="ECO:0007669"/>
    <property type="project" value="UniProtKB-SubCell"/>
</dbReference>
<dbReference type="InterPro" id="IPR050429">
    <property type="entry name" value="PTS_Glucose_EIICBA"/>
</dbReference>
<evidence type="ECO:0000256" key="2">
    <source>
        <dbReference type="ARBA" id="ARBA00022448"/>
    </source>
</evidence>
<evidence type="ECO:0000256" key="6">
    <source>
        <dbReference type="ARBA" id="ARBA00022683"/>
    </source>
</evidence>
<dbReference type="GO" id="GO:0015764">
    <property type="term" value="P:N-acetylglucosamine transport"/>
    <property type="evidence" value="ECO:0007669"/>
    <property type="project" value="TreeGrafter"/>
</dbReference>
<dbReference type="NCBIfam" id="TIGR00826">
    <property type="entry name" value="EIIB_glc"/>
    <property type="match status" value="1"/>
</dbReference>
<evidence type="ECO:0000256" key="11">
    <source>
        <dbReference type="PROSITE-ProRule" id="PRU00421"/>
    </source>
</evidence>
<dbReference type="GO" id="GO:0090563">
    <property type="term" value="F:protein-phosphocysteine-sugar phosphotransferase activity"/>
    <property type="evidence" value="ECO:0007669"/>
    <property type="project" value="TreeGrafter"/>
</dbReference>
<evidence type="ECO:0000256" key="5">
    <source>
        <dbReference type="ARBA" id="ARBA00022679"/>
    </source>
</evidence>
<reference evidence="13" key="1">
    <citation type="submission" date="2019-11" db="EMBL/GenBank/DDBJ databases">
        <authorList>
            <person name="Feng L."/>
        </authorList>
    </citation>
    <scope>NUCLEOTIDE SEQUENCE</scope>
    <source>
        <strain evidence="13">AodontolyticusLFYP35</strain>
    </source>
</reference>
<dbReference type="GO" id="GO:0008982">
    <property type="term" value="F:protein-N(PI)-phosphohistidine-sugar phosphotransferase activity"/>
    <property type="evidence" value="ECO:0007669"/>
    <property type="project" value="InterPro"/>
</dbReference>
<evidence type="ECO:0000256" key="10">
    <source>
        <dbReference type="ARBA" id="ARBA00023136"/>
    </source>
</evidence>
<keyword evidence="6" id="KW-0598">Phosphotransferase system</keyword>
<evidence type="ECO:0000256" key="7">
    <source>
        <dbReference type="ARBA" id="ARBA00022692"/>
    </source>
</evidence>
<dbReference type="PROSITE" id="PS51098">
    <property type="entry name" value="PTS_EIIB_TYPE_1"/>
    <property type="match status" value="1"/>
</dbReference>
<keyword evidence="4" id="KW-0762">Sugar transport</keyword>
<dbReference type="AlphaFoldDB" id="A0A6N2TDH7"/>
<evidence type="ECO:0000256" key="9">
    <source>
        <dbReference type="ARBA" id="ARBA00022989"/>
    </source>
</evidence>
<accession>A0A6N2TDH7</accession>
<keyword evidence="10" id="KW-0472">Membrane</keyword>
<dbReference type="InterPro" id="IPR001996">
    <property type="entry name" value="PTS_IIB_1"/>
</dbReference>
<evidence type="ECO:0000256" key="4">
    <source>
        <dbReference type="ARBA" id="ARBA00022597"/>
    </source>
</evidence>
<keyword evidence="9" id="KW-1133">Transmembrane helix</keyword>
<dbReference type="GO" id="GO:0009401">
    <property type="term" value="P:phosphoenolpyruvate-dependent sugar phosphotransferase system"/>
    <property type="evidence" value="ECO:0007669"/>
    <property type="project" value="UniProtKB-KW"/>
</dbReference>
<evidence type="ECO:0000256" key="3">
    <source>
        <dbReference type="ARBA" id="ARBA00022475"/>
    </source>
</evidence>
<dbReference type="CDD" id="cd00212">
    <property type="entry name" value="PTS_IIB_glc"/>
    <property type="match status" value="1"/>
</dbReference>
<evidence type="ECO:0000256" key="1">
    <source>
        <dbReference type="ARBA" id="ARBA00004651"/>
    </source>
</evidence>
<keyword evidence="8" id="KW-0418">Kinase</keyword>
<keyword evidence="3" id="KW-1003">Cell membrane</keyword>
<dbReference type="InterPro" id="IPR036878">
    <property type="entry name" value="Glu_permease_IIB"/>
</dbReference>
<dbReference type="SUPFAM" id="SSF55604">
    <property type="entry name" value="Glucose permease domain IIB"/>
    <property type="match status" value="1"/>
</dbReference>
<sequence>MSQAQEILNALGGWDNLTDLQHCITRIRVDFKDDSKIDEAALRKAGAFGVVVVGSHAQIVMGPQAEEIAEEINTLK</sequence>
<dbReference type="PANTHER" id="PTHR30009:SF4">
    <property type="entry name" value="PTS SYSTEM N-ACETYLGLUCOSAMINE-SPECIFIC EIICBA COMPONENT"/>
    <property type="match status" value="1"/>
</dbReference>
<gene>
    <name evidence="13" type="primary">ptsG</name>
    <name evidence="13" type="ORF">AOLFYP35_01265</name>
</gene>
<comment type="subcellular location">
    <subcellularLocation>
        <location evidence="1">Cell membrane</location>
        <topology evidence="1">Multi-pass membrane protein</topology>
    </subcellularLocation>
</comment>
<dbReference type="FunFam" id="3.30.1360.60:FF:000001">
    <property type="entry name" value="PTS system glucose-specific IIBC component PtsG"/>
    <property type="match status" value="1"/>
</dbReference>
<feature type="domain" description="PTS EIIB type-1" evidence="12">
    <location>
        <begin position="1"/>
        <end position="76"/>
    </location>
</feature>
<dbReference type="PANTHER" id="PTHR30009">
    <property type="entry name" value="CYTOCHROME C-TYPE SYNTHESIS PROTEIN AND PTS TRANSMEMBRANE COMPONENT"/>
    <property type="match status" value="1"/>
</dbReference>
<evidence type="ECO:0000313" key="13">
    <source>
        <dbReference type="EMBL" id="VYT02652.1"/>
    </source>
</evidence>